<accession>A0A5S5C3G2</accession>
<dbReference type="AlphaFoldDB" id="A0A5S5C3G2"/>
<dbReference type="InterPro" id="IPR050188">
    <property type="entry name" value="RluA_PseudoU_synthase"/>
</dbReference>
<dbReference type="GO" id="GO:0003723">
    <property type="term" value="F:RNA binding"/>
    <property type="evidence" value="ECO:0007669"/>
    <property type="project" value="InterPro"/>
</dbReference>
<feature type="domain" description="Pseudouridine synthase RsuA/RluA-like" evidence="6">
    <location>
        <begin position="115"/>
        <end position="262"/>
    </location>
</feature>
<evidence type="ECO:0000256" key="2">
    <source>
        <dbReference type="ARBA" id="ARBA00010876"/>
    </source>
</evidence>
<evidence type="ECO:0000256" key="1">
    <source>
        <dbReference type="ARBA" id="ARBA00000073"/>
    </source>
</evidence>
<gene>
    <name evidence="7" type="ORF">BCM02_106141</name>
</gene>
<dbReference type="Gene3D" id="3.30.2350.10">
    <property type="entry name" value="Pseudouridine synthase"/>
    <property type="match status" value="1"/>
</dbReference>
<dbReference type="EC" id="5.4.99.-" evidence="4"/>
<feature type="active site" evidence="3">
    <location>
        <position position="160"/>
    </location>
</feature>
<comment type="caution">
    <text evidence="7">The sequence shown here is derived from an EMBL/GenBank/DDBJ whole genome shotgun (WGS) entry which is preliminary data.</text>
</comment>
<comment type="similarity">
    <text evidence="2 4">Belongs to the pseudouridine synthase RluA family.</text>
</comment>
<dbReference type="NCBIfam" id="TIGR00005">
    <property type="entry name" value="rluA_subfam"/>
    <property type="match status" value="1"/>
</dbReference>
<comment type="catalytic activity">
    <reaction evidence="1 4">
        <text>a uridine in RNA = a pseudouridine in RNA</text>
        <dbReference type="Rhea" id="RHEA:48348"/>
        <dbReference type="Rhea" id="RHEA-COMP:12068"/>
        <dbReference type="Rhea" id="RHEA-COMP:12069"/>
        <dbReference type="ChEBI" id="CHEBI:65314"/>
        <dbReference type="ChEBI" id="CHEBI:65315"/>
    </reaction>
</comment>
<protein>
    <recommendedName>
        <fullName evidence="4">Pseudouridine synthase</fullName>
        <ecNumber evidence="4">5.4.99.-</ecNumber>
    </recommendedName>
</protein>
<dbReference type="PANTHER" id="PTHR21600:SF87">
    <property type="entry name" value="RNA PSEUDOURIDYLATE SYNTHASE DOMAIN-CONTAINING PROTEIN 1"/>
    <property type="match status" value="1"/>
</dbReference>
<feature type="region of interest" description="Disordered" evidence="5">
    <location>
        <begin position="206"/>
        <end position="228"/>
    </location>
</feature>
<evidence type="ECO:0000256" key="4">
    <source>
        <dbReference type="RuleBase" id="RU362028"/>
    </source>
</evidence>
<organism evidence="7 8">
    <name type="scientific">Paenibacillus methanolicus</name>
    <dbReference type="NCBI Taxonomy" id="582686"/>
    <lineage>
        <taxon>Bacteria</taxon>
        <taxon>Bacillati</taxon>
        <taxon>Bacillota</taxon>
        <taxon>Bacilli</taxon>
        <taxon>Bacillales</taxon>
        <taxon>Paenibacillaceae</taxon>
        <taxon>Paenibacillus</taxon>
    </lineage>
</organism>
<dbReference type="InterPro" id="IPR020103">
    <property type="entry name" value="PsdUridine_synth_cat_dom_sf"/>
</dbReference>
<dbReference type="PANTHER" id="PTHR21600">
    <property type="entry name" value="MITOCHONDRIAL RNA PSEUDOURIDINE SYNTHASE"/>
    <property type="match status" value="1"/>
</dbReference>
<reference evidence="7 8" key="1">
    <citation type="submission" date="2019-07" db="EMBL/GenBank/DDBJ databases">
        <title>Genomic Encyclopedia of Type Strains, Phase III (KMG-III): the genomes of soil and plant-associated and newly described type strains.</title>
        <authorList>
            <person name="Whitman W."/>
        </authorList>
    </citation>
    <scope>NUCLEOTIDE SEQUENCE [LARGE SCALE GENOMIC DNA]</scope>
    <source>
        <strain evidence="7 8">BL24</strain>
    </source>
</reference>
<dbReference type="Pfam" id="PF00849">
    <property type="entry name" value="PseudoU_synth_2"/>
    <property type="match status" value="1"/>
</dbReference>
<comment type="function">
    <text evidence="4">Responsible for synthesis of pseudouridine from uracil.</text>
</comment>
<keyword evidence="8" id="KW-1185">Reference proteome</keyword>
<evidence type="ECO:0000256" key="5">
    <source>
        <dbReference type="SAM" id="MobiDB-lite"/>
    </source>
</evidence>
<evidence type="ECO:0000313" key="7">
    <source>
        <dbReference type="EMBL" id="TYP73864.1"/>
    </source>
</evidence>
<dbReference type="InterPro" id="IPR006225">
    <property type="entry name" value="PsdUridine_synth_RluC/D"/>
</dbReference>
<evidence type="ECO:0000313" key="8">
    <source>
        <dbReference type="Proteomes" id="UP000323257"/>
    </source>
</evidence>
<sequence length="322" mass="36093">MDMAIFTRQGEWLAVSIDALNVWGDSIDPERYPSLRAGSHPHIVRQRLLALALFPEKWINRLFSVGEIQCTETSILLKAFELADIRKELAYRLAQLPSAEPLPTVPILYEDDWCVVFDKPSGMPVHPNGPGHRGTLDEAAARLGLLREDPLPMKHIHRLDDDTSGPVLYAKNELAQLRLDAAMREKRVDREYEAIVQGRPRQASGIVDAPIGKDRHHGSRRRVSPGGDQARTHYEVVRQNAGWARLRLRLETGRTHQIRVHMCHIGHPLAGDALYGGRTEAIGHQALRGARLTFPHPLTGEPVRVECPEPPWFSALAAKLSL</sequence>
<feature type="compositionally biased region" description="Basic residues" evidence="5">
    <location>
        <begin position="214"/>
        <end position="223"/>
    </location>
</feature>
<dbReference type="GO" id="GO:0000455">
    <property type="term" value="P:enzyme-directed rRNA pseudouridine synthesis"/>
    <property type="evidence" value="ECO:0007669"/>
    <property type="project" value="TreeGrafter"/>
</dbReference>
<dbReference type="EMBL" id="VNHS01000006">
    <property type="protein sequence ID" value="TYP73864.1"/>
    <property type="molecule type" value="Genomic_DNA"/>
</dbReference>
<dbReference type="Proteomes" id="UP000323257">
    <property type="component" value="Unassembled WGS sequence"/>
</dbReference>
<dbReference type="GO" id="GO:0009982">
    <property type="term" value="F:pseudouridine synthase activity"/>
    <property type="evidence" value="ECO:0007669"/>
    <property type="project" value="InterPro"/>
</dbReference>
<dbReference type="SUPFAM" id="SSF55120">
    <property type="entry name" value="Pseudouridine synthase"/>
    <property type="match status" value="1"/>
</dbReference>
<dbReference type="InterPro" id="IPR006145">
    <property type="entry name" value="PsdUridine_synth_RsuA/RluA"/>
</dbReference>
<proteinExistence type="inferred from homology"/>
<keyword evidence="4" id="KW-0413">Isomerase</keyword>
<name>A0A5S5C3G2_9BACL</name>
<evidence type="ECO:0000256" key="3">
    <source>
        <dbReference type="PIRSR" id="PIRSR606225-1"/>
    </source>
</evidence>
<evidence type="ECO:0000259" key="6">
    <source>
        <dbReference type="Pfam" id="PF00849"/>
    </source>
</evidence>
<dbReference type="GO" id="GO:0140098">
    <property type="term" value="F:catalytic activity, acting on RNA"/>
    <property type="evidence" value="ECO:0007669"/>
    <property type="project" value="UniProtKB-ARBA"/>
</dbReference>
<dbReference type="CDD" id="cd02869">
    <property type="entry name" value="PseudoU_synth_RluA_like"/>
    <property type="match status" value="1"/>
</dbReference>